<reference evidence="1" key="2">
    <citation type="journal article" date="2022" name="Microbiol. Resour. Announc.">
        <title>Metagenome Sequencing to Explore Phylogenomics of Terrestrial Cyanobacteria.</title>
        <authorList>
            <person name="Ward R.D."/>
            <person name="Stajich J.E."/>
            <person name="Johansen J.R."/>
            <person name="Huntemann M."/>
            <person name="Clum A."/>
            <person name="Foster B."/>
            <person name="Foster B."/>
            <person name="Roux S."/>
            <person name="Palaniappan K."/>
            <person name="Varghese N."/>
            <person name="Mukherjee S."/>
            <person name="Reddy T.B.K."/>
            <person name="Daum C."/>
            <person name="Copeland A."/>
            <person name="Chen I.A."/>
            <person name="Ivanova N.N."/>
            <person name="Kyrpides N.C."/>
            <person name="Shapiro N."/>
            <person name="Eloe-Fadrosh E.A."/>
            <person name="Pietrasiak N."/>
        </authorList>
    </citation>
    <scope>NUCLEOTIDE SEQUENCE</scope>
    <source>
        <strain evidence="1">JT2-VF2</strain>
    </source>
</reference>
<accession>A0A951Q753</accession>
<reference evidence="1" key="1">
    <citation type="submission" date="2021-05" db="EMBL/GenBank/DDBJ databases">
        <authorList>
            <person name="Pietrasiak N."/>
            <person name="Ward R."/>
            <person name="Stajich J.E."/>
            <person name="Kurbessoian T."/>
        </authorList>
    </citation>
    <scope>NUCLEOTIDE SEQUENCE</scope>
    <source>
        <strain evidence="1">JT2-VF2</strain>
    </source>
</reference>
<dbReference type="Proteomes" id="UP000715781">
    <property type="component" value="Unassembled WGS sequence"/>
</dbReference>
<dbReference type="AlphaFoldDB" id="A0A951Q753"/>
<comment type="caution">
    <text evidence="1">The sequence shown here is derived from an EMBL/GenBank/DDBJ whole genome shotgun (WGS) entry which is preliminary data.</text>
</comment>
<organism evidence="1 2">
    <name type="scientific">Mojavia pulchra JT2-VF2</name>
    <dbReference type="NCBI Taxonomy" id="287848"/>
    <lineage>
        <taxon>Bacteria</taxon>
        <taxon>Bacillati</taxon>
        <taxon>Cyanobacteriota</taxon>
        <taxon>Cyanophyceae</taxon>
        <taxon>Nostocales</taxon>
        <taxon>Nostocaceae</taxon>
    </lineage>
</organism>
<proteinExistence type="predicted"/>
<dbReference type="EMBL" id="JAHHHN010000047">
    <property type="protein sequence ID" value="MBW4565776.1"/>
    <property type="molecule type" value="Genomic_DNA"/>
</dbReference>
<sequence length="384" mass="44426">MFNAFPAFEIECETILEIIQTSRAFNSTYSTAGGRQRAWVNQLCLNTFLTWLREEITLDARVYPSMAVLPSFWEVVNGTAITFDNLRLVLIPTLAMDVDELRVPQEWVDIPEWVADYYLAVQVNPDDGWMRIFGYTTHQKLKSIGVYDGSDRTYSLEYEDLIPDLNVLWITKQFTAEATRYELSPLAPLSQTQAENLLQRLGDADIKFPRLEVPFDFWGALLAHGGWRQRLYEMRQGFTQQASILQWLQDGISNFAQILGWEKQEFVPLPSGMRSLEPQAAIVRLTRQLLIAGNTYELRIFPKGNPEEQIWRFELRNSNSENLIPAGFKLKLLTEDLQPFINNEDIATVPVEMLFLEVMLEPGEGLVWEVEPLPEDYDREILRF</sequence>
<evidence type="ECO:0000313" key="1">
    <source>
        <dbReference type="EMBL" id="MBW4565776.1"/>
    </source>
</evidence>
<evidence type="ECO:0000313" key="2">
    <source>
        <dbReference type="Proteomes" id="UP000715781"/>
    </source>
</evidence>
<name>A0A951Q753_9NOST</name>
<dbReference type="Pfam" id="PF08852">
    <property type="entry name" value="DUF1822"/>
    <property type="match status" value="1"/>
</dbReference>
<dbReference type="InterPro" id="IPR014951">
    <property type="entry name" value="DUF1822"/>
</dbReference>
<gene>
    <name evidence="1" type="ORF">KME32_32770</name>
</gene>
<protein>
    <submittedName>
        <fullName evidence="1">DUF1822 family protein</fullName>
    </submittedName>
</protein>